<keyword evidence="2" id="KW-1185">Reference proteome</keyword>
<sequence>MSTLPLVNLLPESAFERMAARRLRRRFVAAGVVLVLLVGGAWAYQHVRVADADKLVAIEAATTSRLISQTERLQPVRVYVDGVAVQQVTVQAAMADDVQLSEVLEGIRAATPVGAELATVAITVTGHPEPVDPAAPPAADPASACPGPDPFNTRVVVGCVTLSGTAASRAEVGEMVVSLGADGLFVEPFISTTTTGETDEVAFSGSVGLSEKVFSERYAPRQPAGES</sequence>
<name>A0ABW0N411_9ACTN</name>
<dbReference type="Proteomes" id="UP001595956">
    <property type="component" value="Unassembled WGS sequence"/>
</dbReference>
<dbReference type="RefSeq" id="WP_345181719.1">
    <property type="nucleotide sequence ID" value="NZ_BAABFQ010000009.1"/>
</dbReference>
<evidence type="ECO:0000313" key="2">
    <source>
        <dbReference type="Proteomes" id="UP001595956"/>
    </source>
</evidence>
<organism evidence="1 2">
    <name type="scientific">Nocardioides caricicola</name>
    <dbReference type="NCBI Taxonomy" id="634770"/>
    <lineage>
        <taxon>Bacteria</taxon>
        <taxon>Bacillati</taxon>
        <taxon>Actinomycetota</taxon>
        <taxon>Actinomycetes</taxon>
        <taxon>Propionibacteriales</taxon>
        <taxon>Nocardioidaceae</taxon>
        <taxon>Nocardioides</taxon>
    </lineage>
</organism>
<comment type="caution">
    <text evidence="1">The sequence shown here is derived from an EMBL/GenBank/DDBJ whole genome shotgun (WGS) entry which is preliminary data.</text>
</comment>
<reference evidence="2" key="1">
    <citation type="journal article" date="2019" name="Int. J. Syst. Evol. Microbiol.">
        <title>The Global Catalogue of Microorganisms (GCM) 10K type strain sequencing project: providing services to taxonomists for standard genome sequencing and annotation.</title>
        <authorList>
            <consortium name="The Broad Institute Genomics Platform"/>
            <consortium name="The Broad Institute Genome Sequencing Center for Infectious Disease"/>
            <person name="Wu L."/>
            <person name="Ma J."/>
        </authorList>
    </citation>
    <scope>NUCLEOTIDE SEQUENCE [LARGE SCALE GENOMIC DNA]</scope>
    <source>
        <strain evidence="2">KACC 13778</strain>
    </source>
</reference>
<proteinExistence type="predicted"/>
<accession>A0ABW0N411</accession>
<gene>
    <name evidence="1" type="ORF">ACFPKY_20100</name>
</gene>
<dbReference type="EMBL" id="JBHSMD010000010">
    <property type="protein sequence ID" value="MFC5495421.1"/>
    <property type="molecule type" value="Genomic_DNA"/>
</dbReference>
<evidence type="ECO:0000313" key="1">
    <source>
        <dbReference type="EMBL" id="MFC5495421.1"/>
    </source>
</evidence>
<protein>
    <submittedName>
        <fullName evidence="1">Uncharacterized protein</fullName>
    </submittedName>
</protein>